<dbReference type="PANTHER" id="PTHR30404">
    <property type="entry name" value="N-ACETYLMURAMOYL-L-ALANINE AMIDASE"/>
    <property type="match status" value="1"/>
</dbReference>
<dbReference type="AlphaFoldDB" id="S0FXW0"/>
<keyword evidence="2" id="KW-0472">Membrane</keyword>
<organism evidence="4 5">
    <name type="scientific">Ruminiclostridium cellobioparum subsp. termitidis CT1112</name>
    <dbReference type="NCBI Taxonomy" id="1195236"/>
    <lineage>
        <taxon>Bacteria</taxon>
        <taxon>Bacillati</taxon>
        <taxon>Bacillota</taxon>
        <taxon>Clostridia</taxon>
        <taxon>Eubacteriales</taxon>
        <taxon>Oscillospiraceae</taxon>
        <taxon>Ruminiclostridium</taxon>
    </lineage>
</organism>
<protein>
    <submittedName>
        <fullName evidence="4">N-acetylmuramoyl-L-alanine amidase</fullName>
        <ecNumber evidence="4">3.5.1.28</ecNumber>
    </submittedName>
</protein>
<evidence type="ECO:0000313" key="5">
    <source>
        <dbReference type="Proteomes" id="UP000014155"/>
    </source>
</evidence>
<evidence type="ECO:0000256" key="2">
    <source>
        <dbReference type="SAM" id="Phobius"/>
    </source>
</evidence>
<dbReference type="InterPro" id="IPR002508">
    <property type="entry name" value="MurNAc-LAA_cat"/>
</dbReference>
<dbReference type="SUPFAM" id="SSF53187">
    <property type="entry name" value="Zn-dependent exopeptidases"/>
    <property type="match status" value="1"/>
</dbReference>
<dbReference type="RefSeq" id="WP_004623279.1">
    <property type="nucleotide sequence ID" value="NZ_AORV01000010.1"/>
</dbReference>
<keyword evidence="2" id="KW-0812">Transmembrane</keyword>
<dbReference type="Proteomes" id="UP000014155">
    <property type="component" value="Unassembled WGS sequence"/>
</dbReference>
<keyword evidence="1 4" id="KW-0378">Hydrolase</keyword>
<dbReference type="SMART" id="SM00646">
    <property type="entry name" value="Ami_3"/>
    <property type="match status" value="1"/>
</dbReference>
<feature type="transmembrane region" description="Helical" evidence="2">
    <location>
        <begin position="12"/>
        <end position="33"/>
    </location>
</feature>
<dbReference type="PANTHER" id="PTHR30404:SF0">
    <property type="entry name" value="N-ACETYLMURAMOYL-L-ALANINE AMIDASE AMIC"/>
    <property type="match status" value="1"/>
</dbReference>
<keyword evidence="2" id="KW-1133">Transmembrane helix</keyword>
<dbReference type="EMBL" id="AORV01000010">
    <property type="protein sequence ID" value="EMS73949.1"/>
    <property type="molecule type" value="Genomic_DNA"/>
</dbReference>
<dbReference type="GO" id="GO:0030288">
    <property type="term" value="C:outer membrane-bounded periplasmic space"/>
    <property type="evidence" value="ECO:0007669"/>
    <property type="project" value="TreeGrafter"/>
</dbReference>
<evidence type="ECO:0000259" key="3">
    <source>
        <dbReference type="SMART" id="SM00646"/>
    </source>
</evidence>
<dbReference type="GO" id="GO:0008745">
    <property type="term" value="F:N-acetylmuramoyl-L-alanine amidase activity"/>
    <property type="evidence" value="ECO:0007669"/>
    <property type="project" value="UniProtKB-EC"/>
</dbReference>
<dbReference type="eggNOG" id="COG0860">
    <property type="taxonomic scope" value="Bacteria"/>
</dbReference>
<evidence type="ECO:0000256" key="1">
    <source>
        <dbReference type="ARBA" id="ARBA00022801"/>
    </source>
</evidence>
<proteinExistence type="predicted"/>
<sequence>MKMFKIVILTKRSVILLFIIFILLIFITISFIIRINILPANTFADPRSGVIVIDPGHGGIDGGTNKDGILEKEINLDIGRKLRSLLEQKGYKVIMTRDEDISLETLDASGKGRHQRDLNARVNIINNSNAQLFVSIHVNCNLKKPATDGAIVFYNNKYEQNKSLAYSIQKALNNIVVNNRKRTVHNPAQAKYFVLGNSDIPGVIVETAFISNKSERRELLKEKFREDTATAIVSGIEQYLHESTNVSTPGQ</sequence>
<dbReference type="EC" id="3.5.1.28" evidence="4"/>
<keyword evidence="5" id="KW-1185">Reference proteome</keyword>
<dbReference type="PATRIC" id="fig|1195236.3.peg.316"/>
<dbReference type="InterPro" id="IPR050695">
    <property type="entry name" value="N-acetylmuramoyl_amidase_3"/>
</dbReference>
<gene>
    <name evidence="4" type="ORF">CTER_5516</name>
</gene>
<dbReference type="STRING" id="1195236.CTER_5516"/>
<comment type="caution">
    <text evidence="4">The sequence shown here is derived from an EMBL/GenBank/DDBJ whole genome shotgun (WGS) entry which is preliminary data.</text>
</comment>
<accession>S0FXW0</accession>
<dbReference type="Gene3D" id="3.40.630.40">
    <property type="entry name" value="Zn-dependent exopeptidases"/>
    <property type="match status" value="1"/>
</dbReference>
<dbReference type="CDD" id="cd02696">
    <property type="entry name" value="MurNAc-LAA"/>
    <property type="match status" value="1"/>
</dbReference>
<dbReference type="Pfam" id="PF01520">
    <property type="entry name" value="Amidase_3"/>
    <property type="match status" value="1"/>
</dbReference>
<evidence type="ECO:0000313" key="4">
    <source>
        <dbReference type="EMBL" id="EMS73949.1"/>
    </source>
</evidence>
<feature type="domain" description="MurNAc-LAA" evidence="3">
    <location>
        <begin position="122"/>
        <end position="237"/>
    </location>
</feature>
<name>S0FXW0_RUMCE</name>
<reference evidence="4 5" key="1">
    <citation type="journal article" date="2013" name="Genome Announc.">
        <title>Draft Genome Sequence of the Cellulolytic, Mesophilic, Anaerobic Bacterium Clostridium termitidis Strain CT1112 (DSM 5398).</title>
        <authorList>
            <person name="Lal S."/>
            <person name="Ramachandran U."/>
            <person name="Zhang X."/>
            <person name="Munir R."/>
            <person name="Sparling R."/>
            <person name="Levin D.B."/>
        </authorList>
    </citation>
    <scope>NUCLEOTIDE SEQUENCE [LARGE SCALE GENOMIC DNA]</scope>
    <source>
        <strain evidence="4 5">CT1112</strain>
    </source>
</reference>
<dbReference type="GO" id="GO:0009253">
    <property type="term" value="P:peptidoglycan catabolic process"/>
    <property type="evidence" value="ECO:0007669"/>
    <property type="project" value="InterPro"/>
</dbReference>